<name>A0A0C3H0A3_OIDMZ</name>
<evidence type="ECO:0000259" key="1">
    <source>
        <dbReference type="Pfam" id="PF09362"/>
    </source>
</evidence>
<protein>
    <recommendedName>
        <fullName evidence="1">DUF1996 domain-containing protein</fullName>
    </recommendedName>
</protein>
<accession>A0A0C3H0A3</accession>
<gene>
    <name evidence="2" type="ORF">OIDMADRAFT_132718</name>
</gene>
<dbReference type="STRING" id="913774.A0A0C3H0A3"/>
<feature type="domain" description="DUF1996" evidence="1">
    <location>
        <begin position="1"/>
        <end position="62"/>
    </location>
</feature>
<dbReference type="OrthoDB" id="74764at2759"/>
<keyword evidence="3" id="KW-1185">Reference proteome</keyword>
<organism evidence="2 3">
    <name type="scientific">Oidiodendron maius (strain Zn)</name>
    <dbReference type="NCBI Taxonomy" id="913774"/>
    <lineage>
        <taxon>Eukaryota</taxon>
        <taxon>Fungi</taxon>
        <taxon>Dikarya</taxon>
        <taxon>Ascomycota</taxon>
        <taxon>Pezizomycotina</taxon>
        <taxon>Leotiomycetes</taxon>
        <taxon>Leotiomycetes incertae sedis</taxon>
        <taxon>Myxotrichaceae</taxon>
        <taxon>Oidiodendron</taxon>
    </lineage>
</organism>
<dbReference type="Pfam" id="PF09362">
    <property type="entry name" value="DUF1996"/>
    <property type="match status" value="1"/>
</dbReference>
<dbReference type="HOGENOM" id="CLU_1895703_0_0_1"/>
<reference evidence="2 3" key="1">
    <citation type="submission" date="2014-04" db="EMBL/GenBank/DDBJ databases">
        <authorList>
            <consortium name="DOE Joint Genome Institute"/>
            <person name="Kuo A."/>
            <person name="Martino E."/>
            <person name="Perotto S."/>
            <person name="Kohler A."/>
            <person name="Nagy L.G."/>
            <person name="Floudas D."/>
            <person name="Copeland A."/>
            <person name="Barry K.W."/>
            <person name="Cichocki N."/>
            <person name="Veneault-Fourrey C."/>
            <person name="LaButti K."/>
            <person name="Lindquist E.A."/>
            <person name="Lipzen A."/>
            <person name="Lundell T."/>
            <person name="Morin E."/>
            <person name="Murat C."/>
            <person name="Sun H."/>
            <person name="Tunlid A."/>
            <person name="Henrissat B."/>
            <person name="Grigoriev I.V."/>
            <person name="Hibbett D.S."/>
            <person name="Martin F."/>
            <person name="Nordberg H.P."/>
            <person name="Cantor M.N."/>
            <person name="Hua S.X."/>
        </authorList>
    </citation>
    <scope>NUCLEOTIDE SEQUENCE [LARGE SCALE GENOMIC DNA]</scope>
    <source>
        <strain evidence="2 3">Zn</strain>
    </source>
</reference>
<dbReference type="PANTHER" id="PTHR43662:SF3">
    <property type="entry name" value="DOMAIN PROTEIN, PUTATIVE (AFU_ORTHOLOGUE AFUA_6G11970)-RELATED"/>
    <property type="match status" value="1"/>
</dbReference>
<sequence length="148" mass="15804">MAFPAIGDYNGGVCPQSHPKAIYSVFYEFFYDTSPFADFNRWVYAMGDPTGYGLHGDFINGWTNQNALVEAVPTCQGPDGFYSPSCSVNTNNIIKQAGEGSAVSLTPQVPAPTEAVGLSGPIPTLPGNNPVTGTPIKKRSRVVGDLKW</sequence>
<dbReference type="PANTHER" id="PTHR43662">
    <property type="match status" value="1"/>
</dbReference>
<dbReference type="InParanoid" id="A0A0C3H0A3"/>
<evidence type="ECO:0000313" key="3">
    <source>
        <dbReference type="Proteomes" id="UP000054321"/>
    </source>
</evidence>
<dbReference type="Proteomes" id="UP000054321">
    <property type="component" value="Unassembled WGS sequence"/>
</dbReference>
<reference evidence="3" key="2">
    <citation type="submission" date="2015-01" db="EMBL/GenBank/DDBJ databases">
        <title>Evolutionary Origins and Diversification of the Mycorrhizal Mutualists.</title>
        <authorList>
            <consortium name="DOE Joint Genome Institute"/>
            <consortium name="Mycorrhizal Genomics Consortium"/>
            <person name="Kohler A."/>
            <person name="Kuo A."/>
            <person name="Nagy L.G."/>
            <person name="Floudas D."/>
            <person name="Copeland A."/>
            <person name="Barry K.W."/>
            <person name="Cichocki N."/>
            <person name="Veneault-Fourrey C."/>
            <person name="LaButti K."/>
            <person name="Lindquist E.A."/>
            <person name="Lipzen A."/>
            <person name="Lundell T."/>
            <person name="Morin E."/>
            <person name="Murat C."/>
            <person name="Riley R."/>
            <person name="Ohm R."/>
            <person name="Sun H."/>
            <person name="Tunlid A."/>
            <person name="Henrissat B."/>
            <person name="Grigoriev I.V."/>
            <person name="Hibbett D.S."/>
            <person name="Martin F."/>
        </authorList>
    </citation>
    <scope>NUCLEOTIDE SEQUENCE [LARGE SCALE GENOMIC DNA]</scope>
    <source>
        <strain evidence="3">Zn</strain>
    </source>
</reference>
<proteinExistence type="predicted"/>
<dbReference type="AlphaFoldDB" id="A0A0C3H0A3"/>
<evidence type="ECO:0000313" key="2">
    <source>
        <dbReference type="EMBL" id="KIM95931.1"/>
    </source>
</evidence>
<dbReference type="EMBL" id="KN832885">
    <property type="protein sequence ID" value="KIM95931.1"/>
    <property type="molecule type" value="Genomic_DNA"/>
</dbReference>
<dbReference type="InterPro" id="IPR018535">
    <property type="entry name" value="DUF1996"/>
</dbReference>